<reference evidence="1" key="1">
    <citation type="submission" date="2021-01" db="EMBL/GenBank/DDBJ databases">
        <authorList>
            <consortium name="Genoscope - CEA"/>
            <person name="William W."/>
        </authorList>
    </citation>
    <scope>NUCLEOTIDE SEQUENCE</scope>
</reference>
<proteinExistence type="predicted"/>
<keyword evidence="2" id="KW-1185">Reference proteome</keyword>
<dbReference type="AlphaFoldDB" id="A0A8S1YNY1"/>
<accession>A0A8S1YNY1</accession>
<evidence type="ECO:0000313" key="2">
    <source>
        <dbReference type="Proteomes" id="UP000689195"/>
    </source>
</evidence>
<evidence type="ECO:0000313" key="1">
    <source>
        <dbReference type="EMBL" id="CAD8214297.1"/>
    </source>
</evidence>
<sequence length="146" mass="17998">MNQLNKDLRLQIYQAKYYFQLIQYFFISQMLFNWHYYLPVVLKDNWAISVHYINFSRRINIENLINKQLEYIIKLFSIYRRFFYYFFMKKQNSNSVDSHGSFINNNFISAFKIIKKCLSCCYNLIAEKKRKKETSNHQIFYLINLS</sequence>
<protein>
    <submittedName>
        <fullName evidence="1">Uncharacterized protein</fullName>
    </submittedName>
</protein>
<gene>
    <name evidence="1" type="ORF">PPENT_87.1.T2040004</name>
</gene>
<dbReference type="Proteomes" id="UP000689195">
    <property type="component" value="Unassembled WGS sequence"/>
</dbReference>
<organism evidence="1 2">
    <name type="scientific">Paramecium pentaurelia</name>
    <dbReference type="NCBI Taxonomy" id="43138"/>
    <lineage>
        <taxon>Eukaryota</taxon>
        <taxon>Sar</taxon>
        <taxon>Alveolata</taxon>
        <taxon>Ciliophora</taxon>
        <taxon>Intramacronucleata</taxon>
        <taxon>Oligohymenophorea</taxon>
        <taxon>Peniculida</taxon>
        <taxon>Parameciidae</taxon>
        <taxon>Paramecium</taxon>
    </lineage>
</organism>
<comment type="caution">
    <text evidence="1">The sequence shown here is derived from an EMBL/GenBank/DDBJ whole genome shotgun (WGS) entry which is preliminary data.</text>
</comment>
<name>A0A8S1YNY1_9CILI</name>
<dbReference type="EMBL" id="CAJJDO010000204">
    <property type="protein sequence ID" value="CAD8214297.1"/>
    <property type="molecule type" value="Genomic_DNA"/>
</dbReference>